<dbReference type="InterPro" id="IPR046047">
    <property type="entry name" value="DUF6005"/>
</dbReference>
<protein>
    <submittedName>
        <fullName evidence="2">DUF6005 family protein</fullName>
    </submittedName>
</protein>
<dbReference type="InterPro" id="IPR036736">
    <property type="entry name" value="ACP-like_sf"/>
</dbReference>
<proteinExistence type="predicted"/>
<evidence type="ECO:0000313" key="3">
    <source>
        <dbReference type="Proteomes" id="UP001163726"/>
    </source>
</evidence>
<dbReference type="Proteomes" id="UP001163726">
    <property type="component" value="Chromosome"/>
</dbReference>
<organism evidence="2 3">
    <name type="scientific">Catenovulum adriaticum</name>
    <dbReference type="NCBI Taxonomy" id="2984846"/>
    <lineage>
        <taxon>Bacteria</taxon>
        <taxon>Pseudomonadati</taxon>
        <taxon>Pseudomonadota</taxon>
        <taxon>Gammaproteobacteria</taxon>
        <taxon>Alteromonadales</taxon>
        <taxon>Alteromonadaceae</taxon>
        <taxon>Catenovulum</taxon>
    </lineage>
</organism>
<accession>A0ABY7AJA5</accession>
<dbReference type="EMBL" id="CP109965">
    <property type="protein sequence ID" value="WAJ69186.1"/>
    <property type="molecule type" value="Genomic_DNA"/>
</dbReference>
<dbReference type="SUPFAM" id="SSF47336">
    <property type="entry name" value="ACP-like"/>
    <property type="match status" value="1"/>
</dbReference>
<dbReference type="Pfam" id="PF19468">
    <property type="entry name" value="DUF6005"/>
    <property type="match status" value="1"/>
</dbReference>
<name>A0ABY7AJA5_9ALTE</name>
<sequence length="439" mass="50558">MQKNTLIEAIKNILISEIPTANMAAFSPTARLNQDLYLDSVLVMQLLISLELELSIDVPDEALNAKDFETIDSLSEFVLSRIASNTNPTASSNASDTTDEFEDIKVHCFVSCLSECIKAHPLVDHRPFYFGVWDAEVVVTDNYKIHYHADDLNHDFFCYWFNLLYGIQVKPWYRPQKSKTENISFLLSLIEHKADSQHIMVMLDMFLLPERENKFNQNPFPHYVMLEKSKNPDNLFMWDPDFRWQGEQNKQQVLAAIESDAVAGGYLFDSDEITPTSSKAIYDYFIACFKLNTNPMTNAVRNIINAHIEQRDDLTPAGLNQALTNLPVLAIRKYAYEHGLAFFMLALEMDFDEFESWCDLIEQLVSGYKQIQFRAMKVAANFNEATHSNSDHLVNEITQLLALQDEREFKIKRRLAALFNQWTQQIKLTTDTQDAEVCI</sequence>
<dbReference type="RefSeq" id="WP_268073378.1">
    <property type="nucleotide sequence ID" value="NZ_CP109965.1"/>
</dbReference>
<reference evidence="2" key="1">
    <citation type="submission" date="2022-10" db="EMBL/GenBank/DDBJ databases">
        <title>Catenovulum adriacola sp. nov. isolated in the Harbour of Susak.</title>
        <authorList>
            <person name="Schoch T."/>
            <person name="Reich S.J."/>
            <person name="Stoeferle S."/>
            <person name="Flaiz M."/>
            <person name="Kazda M."/>
            <person name="Riedel C.U."/>
            <person name="Duerre P."/>
        </authorList>
    </citation>
    <scope>NUCLEOTIDE SEQUENCE</scope>
    <source>
        <strain evidence="2">TS8</strain>
    </source>
</reference>
<evidence type="ECO:0000313" key="2">
    <source>
        <dbReference type="EMBL" id="WAJ69186.1"/>
    </source>
</evidence>
<keyword evidence="3" id="KW-1185">Reference proteome</keyword>
<dbReference type="Gene3D" id="1.10.1200.10">
    <property type="entry name" value="ACP-like"/>
    <property type="match status" value="1"/>
</dbReference>
<feature type="domain" description="Carrier" evidence="1">
    <location>
        <begin position="1"/>
        <end position="82"/>
    </location>
</feature>
<dbReference type="InterPro" id="IPR009081">
    <property type="entry name" value="PP-bd_ACP"/>
</dbReference>
<gene>
    <name evidence="2" type="ORF">OLW01_08300</name>
</gene>
<dbReference type="PROSITE" id="PS50075">
    <property type="entry name" value="CARRIER"/>
    <property type="match status" value="1"/>
</dbReference>
<evidence type="ECO:0000259" key="1">
    <source>
        <dbReference type="PROSITE" id="PS50075"/>
    </source>
</evidence>